<proteinExistence type="predicted"/>
<dbReference type="InParanoid" id="J0CXL2"/>
<keyword evidence="1" id="KW-0479">Metal-binding</keyword>
<evidence type="ECO:0000256" key="2">
    <source>
        <dbReference type="ARBA" id="ARBA00022771"/>
    </source>
</evidence>
<dbReference type="Proteomes" id="UP000006514">
    <property type="component" value="Unassembled WGS sequence"/>
</dbReference>
<reference evidence="7" key="1">
    <citation type="journal article" date="2012" name="Science">
        <title>The Paleozoic origin of enzymatic lignin decomposition reconstructed from 31 fungal genomes.</title>
        <authorList>
            <person name="Floudas D."/>
            <person name="Binder M."/>
            <person name="Riley R."/>
            <person name="Barry K."/>
            <person name="Blanchette R.A."/>
            <person name="Henrissat B."/>
            <person name="Martinez A.T."/>
            <person name="Otillar R."/>
            <person name="Spatafora J.W."/>
            <person name="Yadav J.S."/>
            <person name="Aerts A."/>
            <person name="Benoit I."/>
            <person name="Boyd A."/>
            <person name="Carlson A."/>
            <person name="Copeland A."/>
            <person name="Coutinho P.M."/>
            <person name="de Vries R.P."/>
            <person name="Ferreira P."/>
            <person name="Findley K."/>
            <person name="Foster B."/>
            <person name="Gaskell J."/>
            <person name="Glotzer D."/>
            <person name="Gorecki P."/>
            <person name="Heitman J."/>
            <person name="Hesse C."/>
            <person name="Hori C."/>
            <person name="Igarashi K."/>
            <person name="Jurgens J.A."/>
            <person name="Kallen N."/>
            <person name="Kersten P."/>
            <person name="Kohler A."/>
            <person name="Kuees U."/>
            <person name="Kumar T.K.A."/>
            <person name="Kuo A."/>
            <person name="LaButti K."/>
            <person name="Larrondo L.F."/>
            <person name="Lindquist E."/>
            <person name="Ling A."/>
            <person name="Lombard V."/>
            <person name="Lucas S."/>
            <person name="Lundell T."/>
            <person name="Martin R."/>
            <person name="McLaughlin D.J."/>
            <person name="Morgenstern I."/>
            <person name="Morin E."/>
            <person name="Murat C."/>
            <person name="Nagy L.G."/>
            <person name="Nolan M."/>
            <person name="Ohm R.A."/>
            <person name="Patyshakuliyeva A."/>
            <person name="Rokas A."/>
            <person name="Ruiz-Duenas F.J."/>
            <person name="Sabat G."/>
            <person name="Salamov A."/>
            <person name="Samejima M."/>
            <person name="Schmutz J."/>
            <person name="Slot J.C."/>
            <person name="St John F."/>
            <person name="Stenlid J."/>
            <person name="Sun H."/>
            <person name="Sun S."/>
            <person name="Syed K."/>
            <person name="Tsang A."/>
            <person name="Wiebenga A."/>
            <person name="Young D."/>
            <person name="Pisabarro A."/>
            <person name="Eastwood D.C."/>
            <person name="Martin F."/>
            <person name="Cullen D."/>
            <person name="Grigoriev I.V."/>
            <person name="Hibbett D.S."/>
        </authorList>
    </citation>
    <scope>NUCLEOTIDE SEQUENCE [LARGE SCALE GENOMIC DNA]</scope>
    <source>
        <strain evidence="7">TFB10046</strain>
    </source>
</reference>
<dbReference type="OrthoDB" id="2836510at2759"/>
<feature type="domain" description="MYND-type" evidence="5">
    <location>
        <begin position="156"/>
        <end position="201"/>
    </location>
</feature>
<evidence type="ECO:0000256" key="4">
    <source>
        <dbReference type="PROSITE-ProRule" id="PRU00134"/>
    </source>
</evidence>
<protein>
    <recommendedName>
        <fullName evidence="5">MYND-type domain-containing protein</fullName>
    </recommendedName>
</protein>
<evidence type="ECO:0000313" key="6">
    <source>
        <dbReference type="EMBL" id="EJD35502.1"/>
    </source>
</evidence>
<gene>
    <name evidence="6" type="ORF">AURDEDRAFT_130596</name>
</gene>
<dbReference type="InterPro" id="IPR002893">
    <property type="entry name" value="Znf_MYND"/>
</dbReference>
<keyword evidence="2 4" id="KW-0863">Zinc-finger</keyword>
<dbReference type="SUPFAM" id="SSF144232">
    <property type="entry name" value="HIT/MYND zinc finger-like"/>
    <property type="match status" value="1"/>
</dbReference>
<dbReference type="KEGG" id="adl:AURDEDRAFT_130596"/>
<keyword evidence="3" id="KW-0862">Zinc</keyword>
<accession>J0CXL2</accession>
<dbReference type="GO" id="GO:0008270">
    <property type="term" value="F:zinc ion binding"/>
    <property type="evidence" value="ECO:0007669"/>
    <property type="project" value="UniProtKB-KW"/>
</dbReference>
<dbReference type="AlphaFoldDB" id="J0CXL2"/>
<dbReference type="PROSITE" id="PS50865">
    <property type="entry name" value="ZF_MYND_2"/>
    <property type="match status" value="1"/>
</dbReference>
<dbReference type="EMBL" id="JH687888">
    <property type="protein sequence ID" value="EJD35502.1"/>
    <property type="molecule type" value="Genomic_DNA"/>
</dbReference>
<dbReference type="Gene3D" id="6.10.140.2220">
    <property type="match status" value="1"/>
</dbReference>
<evidence type="ECO:0000256" key="3">
    <source>
        <dbReference type="ARBA" id="ARBA00022833"/>
    </source>
</evidence>
<dbReference type="Pfam" id="PF01753">
    <property type="entry name" value="zf-MYND"/>
    <property type="match status" value="1"/>
</dbReference>
<evidence type="ECO:0000259" key="5">
    <source>
        <dbReference type="PROSITE" id="PS50865"/>
    </source>
</evidence>
<evidence type="ECO:0000256" key="1">
    <source>
        <dbReference type="ARBA" id="ARBA00022723"/>
    </source>
</evidence>
<keyword evidence="7" id="KW-1185">Reference proteome</keyword>
<sequence>MQLEDCAFATNTVLSILPQPVPPALRDAVTQSRMGPVIPTSLLYIITLGPGAGLSDHQKFMRSWEVELFTALDAVLRLPEGPDYVEGRVTVLVRYLWDKLSEAQRQELGYTDAPRYLGGCDDAALEPLRNDPYVVLHCLLKRLVEAIHQTCAAADCRMNVQDKATPGGLSRCGKCRFVRYCSKECQKAAWTHAERPHKEICDMLTELFTFANMDMRMQEFTQACRERCFPLERADTLAQWAGSELMFHDANSTSLGTLGQPV</sequence>
<evidence type="ECO:0000313" key="7">
    <source>
        <dbReference type="Proteomes" id="UP000006514"/>
    </source>
</evidence>
<organism evidence="6 7">
    <name type="scientific">Auricularia subglabra (strain TFB-10046 / SS5)</name>
    <name type="common">White-rot fungus</name>
    <name type="synonym">Auricularia delicata (strain TFB10046)</name>
    <dbReference type="NCBI Taxonomy" id="717982"/>
    <lineage>
        <taxon>Eukaryota</taxon>
        <taxon>Fungi</taxon>
        <taxon>Dikarya</taxon>
        <taxon>Basidiomycota</taxon>
        <taxon>Agaricomycotina</taxon>
        <taxon>Agaricomycetes</taxon>
        <taxon>Auriculariales</taxon>
        <taxon>Auriculariaceae</taxon>
        <taxon>Auricularia</taxon>
    </lineage>
</organism>
<dbReference type="eggNOG" id="ENOG502T2NK">
    <property type="taxonomic scope" value="Eukaryota"/>
</dbReference>
<name>J0CXL2_AURST</name>